<keyword evidence="4" id="KW-1185">Reference proteome</keyword>
<dbReference type="EMBL" id="NSDM01000032">
    <property type="protein sequence ID" value="MDQ2589164.1"/>
    <property type="molecule type" value="Genomic_DNA"/>
</dbReference>
<evidence type="ECO:0000313" key="4">
    <source>
        <dbReference type="Proteomes" id="UP001225605"/>
    </source>
</evidence>
<evidence type="ECO:0000313" key="3">
    <source>
        <dbReference type="EMBL" id="MDQ2589164.1"/>
    </source>
</evidence>
<reference evidence="3 4" key="1">
    <citation type="submission" date="2017-06" db="EMBL/GenBank/DDBJ databases">
        <title>Cultured bacterium strain Saccharothrix yanglingensis Hhs.015.</title>
        <authorList>
            <person name="Xia Y."/>
        </authorList>
    </citation>
    <scope>NUCLEOTIDE SEQUENCE [LARGE SCALE GENOMIC DNA]</scope>
    <source>
        <strain evidence="3 4">Hhs.015</strain>
    </source>
</reference>
<protein>
    <submittedName>
        <fullName evidence="3">Uncharacterized protein</fullName>
    </submittedName>
</protein>
<organism evidence="3 4">
    <name type="scientific">Saccharothrix yanglingensis</name>
    <dbReference type="NCBI Taxonomy" id="659496"/>
    <lineage>
        <taxon>Bacteria</taxon>
        <taxon>Bacillati</taxon>
        <taxon>Actinomycetota</taxon>
        <taxon>Actinomycetes</taxon>
        <taxon>Pseudonocardiales</taxon>
        <taxon>Pseudonocardiaceae</taxon>
        <taxon>Saccharothrix</taxon>
    </lineage>
</organism>
<feature type="region of interest" description="Disordered" evidence="1">
    <location>
        <begin position="70"/>
        <end position="100"/>
    </location>
</feature>
<keyword evidence="2" id="KW-0812">Transmembrane</keyword>
<gene>
    <name evidence="3" type="ORF">CKY47_35600</name>
</gene>
<accession>A0ABU0XAJ1</accession>
<keyword evidence="2" id="KW-1133">Transmembrane helix</keyword>
<feature type="compositionally biased region" description="Basic and acidic residues" evidence="1">
    <location>
        <begin position="70"/>
        <end position="84"/>
    </location>
</feature>
<comment type="caution">
    <text evidence="3">The sequence shown here is derived from an EMBL/GenBank/DDBJ whole genome shotgun (WGS) entry which is preliminary data.</text>
</comment>
<feature type="transmembrane region" description="Helical" evidence="2">
    <location>
        <begin position="41"/>
        <end position="63"/>
    </location>
</feature>
<keyword evidence="2" id="KW-0472">Membrane</keyword>
<dbReference type="Proteomes" id="UP001225605">
    <property type="component" value="Unassembled WGS sequence"/>
</dbReference>
<sequence>MPGSLVGDEPDVVRREPFVRHTARVLVAVHSTSAAANLVLAALWSSRVLVITGMGWLLIALLVSAHHDEDGHEQVAPEAGHEPAEATAGRPFRLPVVGGP</sequence>
<evidence type="ECO:0000256" key="1">
    <source>
        <dbReference type="SAM" id="MobiDB-lite"/>
    </source>
</evidence>
<name>A0ABU0XAJ1_9PSEU</name>
<proteinExistence type="predicted"/>
<evidence type="ECO:0000256" key="2">
    <source>
        <dbReference type="SAM" id="Phobius"/>
    </source>
</evidence>